<dbReference type="Pfam" id="PF07729">
    <property type="entry name" value="FCD"/>
    <property type="match status" value="1"/>
</dbReference>
<dbReference type="RefSeq" id="WP_229659895.1">
    <property type="nucleotide sequence ID" value="NZ_BMJI01000009.1"/>
</dbReference>
<evidence type="ECO:0000313" key="6">
    <source>
        <dbReference type="Proteomes" id="UP000597761"/>
    </source>
</evidence>
<protein>
    <recommendedName>
        <fullName evidence="4">HTH gntR-type domain-containing protein</fullName>
    </recommendedName>
</protein>
<dbReference type="PROSITE" id="PS50949">
    <property type="entry name" value="HTH_GNTR"/>
    <property type="match status" value="1"/>
</dbReference>
<dbReference type="InterPro" id="IPR036388">
    <property type="entry name" value="WH-like_DNA-bd_sf"/>
</dbReference>
<keyword evidence="6" id="KW-1185">Reference proteome</keyword>
<dbReference type="Gene3D" id="1.20.120.530">
    <property type="entry name" value="GntR ligand-binding domain-like"/>
    <property type="match status" value="1"/>
</dbReference>
<keyword evidence="2" id="KW-0238">DNA-binding</keyword>
<dbReference type="CDD" id="cd07377">
    <property type="entry name" value="WHTH_GntR"/>
    <property type="match status" value="1"/>
</dbReference>
<name>A0ABQ1P4K9_9MICC</name>
<comment type="caution">
    <text evidence="5">The sequence shown here is derived from an EMBL/GenBank/DDBJ whole genome shotgun (WGS) entry which is preliminary data.</text>
</comment>
<dbReference type="EMBL" id="BMJI01000009">
    <property type="protein sequence ID" value="GGC90891.1"/>
    <property type="molecule type" value="Genomic_DNA"/>
</dbReference>
<keyword evidence="3" id="KW-0804">Transcription</keyword>
<gene>
    <name evidence="5" type="ORF">GCM10011512_17410</name>
</gene>
<dbReference type="InterPro" id="IPR036390">
    <property type="entry name" value="WH_DNA-bd_sf"/>
</dbReference>
<accession>A0ABQ1P4K9</accession>
<dbReference type="InterPro" id="IPR000524">
    <property type="entry name" value="Tscrpt_reg_HTH_GntR"/>
</dbReference>
<proteinExistence type="predicted"/>
<dbReference type="SMART" id="SM00345">
    <property type="entry name" value="HTH_GNTR"/>
    <property type="match status" value="1"/>
</dbReference>
<dbReference type="SMART" id="SM00895">
    <property type="entry name" value="FCD"/>
    <property type="match status" value="1"/>
</dbReference>
<evidence type="ECO:0000259" key="4">
    <source>
        <dbReference type="PROSITE" id="PS50949"/>
    </source>
</evidence>
<dbReference type="PANTHER" id="PTHR43537">
    <property type="entry name" value="TRANSCRIPTIONAL REGULATOR, GNTR FAMILY"/>
    <property type="match status" value="1"/>
</dbReference>
<sequence length="234" mass="24874">MRSEETEVRRGAEAKEVVVDGVRAAILNGEMSPGQRLVEAELTEAFGVTRGSVRSAFADLAAEGLVERIPNRGVRVRRVSVAEAVAILECRGVLEGLIAARAAMRVDADQTAQLEEIGDAMRVAVASGDVLTYSRLNSRLHAAVSEIGAQPVAADLISRLRSQIVRHQFQLSLRPGRPQVSLPEHLAIIDAVVARDADAADRAARRHVESVIAALQQDETAPAAGGNPVEVGVD</sequence>
<evidence type="ECO:0000256" key="3">
    <source>
        <dbReference type="ARBA" id="ARBA00023163"/>
    </source>
</evidence>
<dbReference type="Pfam" id="PF00392">
    <property type="entry name" value="GntR"/>
    <property type="match status" value="1"/>
</dbReference>
<organism evidence="5 6">
    <name type="scientific">Tersicoccus solisilvae</name>
    <dbReference type="NCBI Taxonomy" id="1882339"/>
    <lineage>
        <taxon>Bacteria</taxon>
        <taxon>Bacillati</taxon>
        <taxon>Actinomycetota</taxon>
        <taxon>Actinomycetes</taxon>
        <taxon>Micrococcales</taxon>
        <taxon>Micrococcaceae</taxon>
        <taxon>Tersicoccus</taxon>
    </lineage>
</organism>
<reference evidence="6" key="1">
    <citation type="journal article" date="2019" name="Int. J. Syst. Evol. Microbiol.">
        <title>The Global Catalogue of Microorganisms (GCM) 10K type strain sequencing project: providing services to taxonomists for standard genome sequencing and annotation.</title>
        <authorList>
            <consortium name="The Broad Institute Genomics Platform"/>
            <consortium name="The Broad Institute Genome Sequencing Center for Infectious Disease"/>
            <person name="Wu L."/>
            <person name="Ma J."/>
        </authorList>
    </citation>
    <scope>NUCLEOTIDE SEQUENCE [LARGE SCALE GENOMIC DNA]</scope>
    <source>
        <strain evidence="6">CGMCC 1.15480</strain>
    </source>
</reference>
<dbReference type="SUPFAM" id="SSF48008">
    <property type="entry name" value="GntR ligand-binding domain-like"/>
    <property type="match status" value="1"/>
</dbReference>
<evidence type="ECO:0000256" key="1">
    <source>
        <dbReference type="ARBA" id="ARBA00023015"/>
    </source>
</evidence>
<keyword evidence="1" id="KW-0805">Transcription regulation</keyword>
<feature type="domain" description="HTH gntR-type" evidence="4">
    <location>
        <begin position="12"/>
        <end position="79"/>
    </location>
</feature>
<dbReference type="InterPro" id="IPR008920">
    <property type="entry name" value="TF_FadR/GntR_C"/>
</dbReference>
<dbReference type="SUPFAM" id="SSF46785">
    <property type="entry name" value="Winged helix' DNA-binding domain"/>
    <property type="match status" value="1"/>
</dbReference>
<dbReference type="Proteomes" id="UP000597761">
    <property type="component" value="Unassembled WGS sequence"/>
</dbReference>
<dbReference type="PANTHER" id="PTHR43537:SF24">
    <property type="entry name" value="GLUCONATE OPERON TRANSCRIPTIONAL REPRESSOR"/>
    <property type="match status" value="1"/>
</dbReference>
<dbReference type="InterPro" id="IPR011711">
    <property type="entry name" value="GntR_C"/>
</dbReference>
<evidence type="ECO:0000256" key="2">
    <source>
        <dbReference type="ARBA" id="ARBA00023125"/>
    </source>
</evidence>
<dbReference type="Gene3D" id="1.10.10.10">
    <property type="entry name" value="Winged helix-like DNA-binding domain superfamily/Winged helix DNA-binding domain"/>
    <property type="match status" value="1"/>
</dbReference>
<evidence type="ECO:0000313" key="5">
    <source>
        <dbReference type="EMBL" id="GGC90891.1"/>
    </source>
</evidence>